<feature type="region of interest" description="Disordered" evidence="1">
    <location>
        <begin position="26"/>
        <end position="48"/>
    </location>
</feature>
<comment type="caution">
    <text evidence="2">The sequence shown here is derived from an EMBL/GenBank/DDBJ whole genome shotgun (WGS) entry which is preliminary data.</text>
</comment>
<reference evidence="2 3" key="1">
    <citation type="submission" date="2024-10" db="EMBL/GenBank/DDBJ databases">
        <title>The Natural Products Discovery Center: Release of the First 8490 Sequenced Strains for Exploring Actinobacteria Biosynthetic Diversity.</title>
        <authorList>
            <person name="Kalkreuter E."/>
            <person name="Kautsar S.A."/>
            <person name="Yang D."/>
            <person name="Bader C.D."/>
            <person name="Teijaro C.N."/>
            <person name="Fluegel L."/>
            <person name="Davis C.M."/>
            <person name="Simpson J.R."/>
            <person name="Lauterbach L."/>
            <person name="Steele A.D."/>
            <person name="Gui C."/>
            <person name="Meng S."/>
            <person name="Li G."/>
            <person name="Viehrig K."/>
            <person name="Ye F."/>
            <person name="Su P."/>
            <person name="Kiefer A.F."/>
            <person name="Nichols A."/>
            <person name="Cepeda A.J."/>
            <person name="Yan W."/>
            <person name="Fan B."/>
            <person name="Jiang Y."/>
            <person name="Adhikari A."/>
            <person name="Zheng C.-J."/>
            <person name="Schuster L."/>
            <person name="Cowan T.M."/>
            <person name="Smanski M.J."/>
            <person name="Chevrette M.G."/>
            <person name="De Carvalho L.P.S."/>
            <person name="Shen B."/>
        </authorList>
    </citation>
    <scope>NUCLEOTIDE SEQUENCE [LARGE SCALE GENOMIC DNA]</scope>
    <source>
        <strain evidence="2 3">NPDC051599</strain>
    </source>
</reference>
<accession>A0ABW7Y0D9</accession>
<dbReference type="EMBL" id="JBITDC010000005">
    <property type="protein sequence ID" value="MFI5675821.1"/>
    <property type="molecule type" value="Genomic_DNA"/>
</dbReference>
<evidence type="ECO:0000313" key="3">
    <source>
        <dbReference type="Proteomes" id="UP001612415"/>
    </source>
</evidence>
<protein>
    <submittedName>
        <fullName evidence="2">Uncharacterized protein</fullName>
    </submittedName>
</protein>
<gene>
    <name evidence="2" type="ORF">ACIA8P_14255</name>
</gene>
<evidence type="ECO:0000256" key="1">
    <source>
        <dbReference type="SAM" id="MobiDB-lite"/>
    </source>
</evidence>
<evidence type="ECO:0000313" key="2">
    <source>
        <dbReference type="EMBL" id="MFI5675821.1"/>
    </source>
</evidence>
<feature type="region of interest" description="Disordered" evidence="1">
    <location>
        <begin position="1"/>
        <end position="20"/>
    </location>
</feature>
<sequence>MAPPGTYGHLPVRGGLRERPMPTGLRAELRAEPSARHTARRLADSSAA</sequence>
<dbReference type="RefSeq" id="WP_398656629.1">
    <property type="nucleotide sequence ID" value="NZ_JBITDC010000005.1"/>
</dbReference>
<dbReference type="Proteomes" id="UP001612415">
    <property type="component" value="Unassembled WGS sequence"/>
</dbReference>
<name>A0ABW7Y0D9_STRCE</name>
<proteinExistence type="predicted"/>
<organism evidence="2 3">
    <name type="scientific">Streptomyces cellulosae</name>
    <dbReference type="NCBI Taxonomy" id="1968"/>
    <lineage>
        <taxon>Bacteria</taxon>
        <taxon>Bacillati</taxon>
        <taxon>Actinomycetota</taxon>
        <taxon>Actinomycetes</taxon>
        <taxon>Kitasatosporales</taxon>
        <taxon>Streptomycetaceae</taxon>
        <taxon>Streptomyces</taxon>
    </lineage>
</organism>
<keyword evidence="3" id="KW-1185">Reference proteome</keyword>